<feature type="domain" description="Cupin type-2" evidence="1">
    <location>
        <begin position="50"/>
        <end position="112"/>
    </location>
</feature>
<dbReference type="InterPro" id="IPR014710">
    <property type="entry name" value="RmlC-like_jellyroll"/>
</dbReference>
<protein>
    <recommendedName>
        <fullName evidence="1">Cupin type-2 domain-containing protein</fullName>
    </recommendedName>
</protein>
<comment type="caution">
    <text evidence="2">The sequence shown here is derived from an EMBL/GenBank/DDBJ whole genome shotgun (WGS) entry which is preliminary data.</text>
</comment>
<dbReference type="EMBL" id="BARV01004283">
    <property type="protein sequence ID" value="GAI17014.1"/>
    <property type="molecule type" value="Genomic_DNA"/>
</dbReference>
<dbReference type="Pfam" id="PF07883">
    <property type="entry name" value="Cupin_2"/>
    <property type="match status" value="1"/>
</dbReference>
<name>X1NED3_9ZZZZ</name>
<sequence length="188" mass="20835">MLSPPGVRSKGALLKPGEVSDTIKYGCRTKLLMSPAMGSRLTGCEVVYHKPGETFTVRLHPISEVVIEVFKGKGEVFLGEFWYEVNEGDVIYAPENVKHGTRNPSSNSEEFICYYWQAPYLDEFDTLPGARFELFEGQGGPVIACNVRGKFDARIPYTGYIGNVNSGALFMEHGAPMRFVVWPGMGAR</sequence>
<reference evidence="2" key="1">
    <citation type="journal article" date="2014" name="Front. Microbiol.">
        <title>High frequency of phylogenetically diverse reductive dehalogenase-homologous genes in deep subseafloor sedimentary metagenomes.</title>
        <authorList>
            <person name="Kawai M."/>
            <person name="Futagami T."/>
            <person name="Toyoda A."/>
            <person name="Takaki Y."/>
            <person name="Nishi S."/>
            <person name="Hori S."/>
            <person name="Arai W."/>
            <person name="Tsubouchi T."/>
            <person name="Morono Y."/>
            <person name="Uchiyama I."/>
            <person name="Ito T."/>
            <person name="Fujiyama A."/>
            <person name="Inagaki F."/>
            <person name="Takami H."/>
        </authorList>
    </citation>
    <scope>NUCLEOTIDE SEQUENCE</scope>
    <source>
        <strain evidence="2">Expedition CK06-06</strain>
    </source>
</reference>
<dbReference type="SUPFAM" id="SSF51182">
    <property type="entry name" value="RmlC-like cupins"/>
    <property type="match status" value="1"/>
</dbReference>
<gene>
    <name evidence="2" type="ORF">S06H3_09622</name>
</gene>
<evidence type="ECO:0000313" key="2">
    <source>
        <dbReference type="EMBL" id="GAI17014.1"/>
    </source>
</evidence>
<dbReference type="Gene3D" id="2.60.120.10">
    <property type="entry name" value="Jelly Rolls"/>
    <property type="match status" value="1"/>
</dbReference>
<dbReference type="AlphaFoldDB" id="X1NED3"/>
<dbReference type="InterPro" id="IPR011051">
    <property type="entry name" value="RmlC_Cupin_sf"/>
</dbReference>
<dbReference type="InterPro" id="IPR013096">
    <property type="entry name" value="Cupin_2"/>
</dbReference>
<accession>X1NED3</accession>
<proteinExistence type="predicted"/>
<evidence type="ECO:0000259" key="1">
    <source>
        <dbReference type="Pfam" id="PF07883"/>
    </source>
</evidence>
<feature type="non-terminal residue" evidence="2">
    <location>
        <position position="188"/>
    </location>
</feature>
<organism evidence="2">
    <name type="scientific">marine sediment metagenome</name>
    <dbReference type="NCBI Taxonomy" id="412755"/>
    <lineage>
        <taxon>unclassified sequences</taxon>
        <taxon>metagenomes</taxon>
        <taxon>ecological metagenomes</taxon>
    </lineage>
</organism>